<dbReference type="InterPro" id="IPR002933">
    <property type="entry name" value="Peptidase_M20"/>
</dbReference>
<organism evidence="3 4">
    <name type="scientific">Stylonychia lemnae</name>
    <name type="common">Ciliate</name>
    <dbReference type="NCBI Taxonomy" id="5949"/>
    <lineage>
        <taxon>Eukaryota</taxon>
        <taxon>Sar</taxon>
        <taxon>Alveolata</taxon>
        <taxon>Ciliophora</taxon>
        <taxon>Intramacronucleata</taxon>
        <taxon>Spirotrichea</taxon>
        <taxon>Stichotrichia</taxon>
        <taxon>Sporadotrichida</taxon>
        <taxon>Oxytrichidae</taxon>
        <taxon>Stylonychinae</taxon>
        <taxon>Stylonychia</taxon>
    </lineage>
</organism>
<protein>
    <submittedName>
        <fullName evidence="3">Amidohydrolase</fullName>
    </submittedName>
</protein>
<reference evidence="3 4" key="1">
    <citation type="submission" date="2014-06" db="EMBL/GenBank/DDBJ databases">
        <authorList>
            <person name="Swart Estienne"/>
        </authorList>
    </citation>
    <scope>NUCLEOTIDE SEQUENCE [LARGE SCALE GENOMIC DNA]</scope>
    <source>
        <strain evidence="3 4">130c</strain>
    </source>
</reference>
<dbReference type="PANTHER" id="PTHR11014:SF63">
    <property type="entry name" value="METALLOPEPTIDASE, PUTATIVE (AFU_ORTHOLOGUE AFUA_6G09600)-RELATED"/>
    <property type="match status" value="1"/>
</dbReference>
<evidence type="ECO:0000313" key="4">
    <source>
        <dbReference type="Proteomes" id="UP000039865"/>
    </source>
</evidence>
<proteinExistence type="predicted"/>
<feature type="binding site" evidence="1">
    <location>
        <position position="128"/>
    </location>
    <ligand>
        <name>Mn(2+)</name>
        <dbReference type="ChEBI" id="CHEBI:29035"/>
        <label>2</label>
    </ligand>
</feature>
<dbReference type="Gene3D" id="3.40.630.10">
    <property type="entry name" value="Zn peptidases"/>
    <property type="match status" value="1"/>
</dbReference>
<dbReference type="EMBL" id="CCKQ01002189">
    <property type="protein sequence ID" value="CDW73275.1"/>
    <property type="molecule type" value="Genomic_DNA"/>
</dbReference>
<dbReference type="InterPro" id="IPR017439">
    <property type="entry name" value="Amidohydrolase"/>
</dbReference>
<feature type="binding site" evidence="1">
    <location>
        <position position="130"/>
    </location>
    <ligand>
        <name>Mn(2+)</name>
        <dbReference type="ChEBI" id="CHEBI:29035"/>
        <label>2</label>
    </ligand>
</feature>
<dbReference type="InterPro" id="IPR011650">
    <property type="entry name" value="Peptidase_M20_dimer"/>
</dbReference>
<comment type="cofactor">
    <cofactor evidence="1">
        <name>Mn(2+)</name>
        <dbReference type="ChEBI" id="CHEBI:29035"/>
    </cofactor>
    <text evidence="1">The Mn(2+) ion enhances activity.</text>
</comment>
<feature type="binding site" evidence="1">
    <location>
        <position position="190"/>
    </location>
    <ligand>
        <name>Mn(2+)</name>
        <dbReference type="ChEBI" id="CHEBI:29035"/>
        <label>2</label>
    </ligand>
</feature>
<dbReference type="GO" id="GO:0046872">
    <property type="term" value="F:metal ion binding"/>
    <property type="evidence" value="ECO:0007669"/>
    <property type="project" value="UniProtKB-KW"/>
</dbReference>
<dbReference type="AlphaFoldDB" id="A0A077ZVF9"/>
<feature type="domain" description="Peptidase M20 dimerisation" evidence="2">
    <location>
        <begin position="216"/>
        <end position="309"/>
    </location>
</feature>
<keyword evidence="1" id="KW-0464">Manganese</keyword>
<dbReference type="SUPFAM" id="SSF55031">
    <property type="entry name" value="Bacterial exopeptidase dimerisation domain"/>
    <property type="match status" value="1"/>
</dbReference>
<dbReference type="InterPro" id="IPR036264">
    <property type="entry name" value="Bact_exopeptidase_dim_dom"/>
</dbReference>
<sequence length="421" mass="47083">MDPTSINTYTYELKKEHEQILVSKGLDIEKIVAFRRNIHEYPELGFEEYETQRKIKEHLISFGIQETQIVVTAKTGLVVDITGTGAAKDLEENELVKVAFRADMDGLFMPENNPDIEYTSKTNAAHMCGHDGHMATLLSAAQVLQKNTDKIPSNKTVRLLFQPAEEGLAGARQMIKDGCLDGVQEVYGYHNVPNFHEADVRVCEGSVMSASDMIYLTIKGKGGHGSAPYMIQDVISAAAAVHINLLAIRSRMIESKEHFIFTITKFTSGSTYNVFPDEAELTGSLRTFNEQARQKIHEKIRHIATTTAKGFNCECDVYIKPGYPAVVNHKEQTDHVRRVASKYLGDDKVSDREVPLTASEDFSYYLQQVPGCFFMLGSGKAGETTRLLHNSNHDYNDSIIGSGAYLFIRIAEDRLKFNILD</sequence>
<evidence type="ECO:0000259" key="2">
    <source>
        <dbReference type="Pfam" id="PF07687"/>
    </source>
</evidence>
<keyword evidence="3" id="KW-0378">Hydrolase</keyword>
<dbReference type="NCBIfam" id="TIGR01891">
    <property type="entry name" value="amidohydrolases"/>
    <property type="match status" value="1"/>
</dbReference>
<dbReference type="PANTHER" id="PTHR11014">
    <property type="entry name" value="PEPTIDASE M20 FAMILY MEMBER"/>
    <property type="match status" value="1"/>
</dbReference>
<feature type="binding site" evidence="1">
    <location>
        <position position="389"/>
    </location>
    <ligand>
        <name>Mn(2+)</name>
        <dbReference type="ChEBI" id="CHEBI:29035"/>
        <label>2</label>
    </ligand>
</feature>
<keyword evidence="4" id="KW-1185">Reference proteome</keyword>
<gene>
    <name evidence="3" type="primary">Contig2557.g2740</name>
    <name evidence="3" type="ORF">STYLEM_2251</name>
</gene>
<accession>A0A077ZVF9</accession>
<dbReference type="InParanoid" id="A0A077ZVF9"/>
<dbReference type="CDD" id="cd03886">
    <property type="entry name" value="M20_Acy1"/>
    <property type="match status" value="1"/>
</dbReference>
<evidence type="ECO:0000256" key="1">
    <source>
        <dbReference type="PIRSR" id="PIRSR005962-1"/>
    </source>
</evidence>
<dbReference type="SUPFAM" id="SSF53187">
    <property type="entry name" value="Zn-dependent exopeptidases"/>
    <property type="match status" value="1"/>
</dbReference>
<evidence type="ECO:0000313" key="3">
    <source>
        <dbReference type="EMBL" id="CDW73275.1"/>
    </source>
</evidence>
<dbReference type="PIRSF" id="PIRSF005962">
    <property type="entry name" value="Pept_M20D_amidohydro"/>
    <property type="match status" value="1"/>
</dbReference>
<dbReference type="Pfam" id="PF01546">
    <property type="entry name" value="Peptidase_M20"/>
    <property type="match status" value="1"/>
</dbReference>
<name>A0A077ZVF9_STYLE</name>
<dbReference type="Gene3D" id="3.30.70.360">
    <property type="match status" value="1"/>
</dbReference>
<dbReference type="Proteomes" id="UP000039865">
    <property type="component" value="Unassembled WGS sequence"/>
</dbReference>
<dbReference type="Pfam" id="PF07687">
    <property type="entry name" value="M20_dimer"/>
    <property type="match status" value="1"/>
</dbReference>
<dbReference type="GO" id="GO:0016787">
    <property type="term" value="F:hydrolase activity"/>
    <property type="evidence" value="ECO:0007669"/>
    <property type="project" value="UniProtKB-KW"/>
</dbReference>
<dbReference type="OrthoDB" id="6119954at2759"/>
<keyword evidence="1" id="KW-0479">Metal-binding</keyword>
<dbReference type="OMA" id="PECQTMG"/>
<feature type="binding site" evidence="1">
    <location>
        <position position="166"/>
    </location>
    <ligand>
        <name>Mn(2+)</name>
        <dbReference type="ChEBI" id="CHEBI:29035"/>
        <label>2</label>
    </ligand>
</feature>